<dbReference type="EMBL" id="JBHSFS010000043">
    <property type="protein sequence ID" value="MFC4518322.1"/>
    <property type="molecule type" value="Genomic_DNA"/>
</dbReference>
<keyword evidence="2" id="KW-0808">Transferase</keyword>
<dbReference type="InterPro" id="IPR041698">
    <property type="entry name" value="Methyltransf_25"/>
</dbReference>
<dbReference type="Proteomes" id="UP001595990">
    <property type="component" value="Unassembled WGS sequence"/>
</dbReference>
<dbReference type="Gene3D" id="3.40.50.150">
    <property type="entry name" value="Vaccinia Virus protein VP39"/>
    <property type="match status" value="1"/>
</dbReference>
<dbReference type="GO" id="GO:0032259">
    <property type="term" value="P:methylation"/>
    <property type="evidence" value="ECO:0007669"/>
    <property type="project" value="UniProtKB-KW"/>
</dbReference>
<accession>A0ABV9BWD5</accession>
<feature type="domain" description="Methyltransferase" evidence="1">
    <location>
        <begin position="1"/>
        <end position="49"/>
    </location>
</feature>
<dbReference type="InterPro" id="IPR029063">
    <property type="entry name" value="SAM-dependent_MTases_sf"/>
</dbReference>
<dbReference type="SUPFAM" id="SSF53335">
    <property type="entry name" value="S-adenosyl-L-methionine-dependent methyltransferases"/>
    <property type="match status" value="1"/>
</dbReference>
<proteinExistence type="predicted"/>
<dbReference type="CDD" id="cd02440">
    <property type="entry name" value="AdoMet_MTases"/>
    <property type="match status" value="1"/>
</dbReference>
<reference evidence="3" key="1">
    <citation type="journal article" date="2019" name="Int. J. Syst. Evol. Microbiol.">
        <title>The Global Catalogue of Microorganisms (GCM) 10K type strain sequencing project: providing services to taxonomists for standard genome sequencing and annotation.</title>
        <authorList>
            <consortium name="The Broad Institute Genomics Platform"/>
            <consortium name="The Broad Institute Genome Sequencing Center for Infectious Disease"/>
            <person name="Wu L."/>
            <person name="Ma J."/>
        </authorList>
    </citation>
    <scope>NUCLEOTIDE SEQUENCE [LARGE SCALE GENOMIC DNA]</scope>
    <source>
        <strain evidence="3">CECT 8064</strain>
    </source>
</reference>
<organism evidence="2 3">
    <name type="scientific">Streptomyces ehimensis</name>
    <dbReference type="NCBI Taxonomy" id="68195"/>
    <lineage>
        <taxon>Bacteria</taxon>
        <taxon>Bacillati</taxon>
        <taxon>Actinomycetota</taxon>
        <taxon>Actinomycetes</taxon>
        <taxon>Kitasatosporales</taxon>
        <taxon>Streptomycetaceae</taxon>
        <taxon>Streptomyces</taxon>
    </lineage>
</organism>
<evidence type="ECO:0000313" key="2">
    <source>
        <dbReference type="EMBL" id="MFC4518322.1"/>
    </source>
</evidence>
<dbReference type="GO" id="GO:0008168">
    <property type="term" value="F:methyltransferase activity"/>
    <property type="evidence" value="ECO:0007669"/>
    <property type="project" value="UniProtKB-KW"/>
</dbReference>
<dbReference type="RefSeq" id="WP_417924593.1">
    <property type="nucleotide sequence ID" value="NZ_JBHSFS010000043.1"/>
</dbReference>
<dbReference type="EC" id="2.1.-.-" evidence="2"/>
<keyword evidence="2" id="KW-0489">Methyltransferase</keyword>
<comment type="caution">
    <text evidence="2">The sequence shown here is derived from an EMBL/GenBank/DDBJ whole genome shotgun (WGS) entry which is preliminary data.</text>
</comment>
<gene>
    <name evidence="2" type="ORF">ACFPEN_36325</name>
</gene>
<dbReference type="Pfam" id="PF13649">
    <property type="entry name" value="Methyltransf_25"/>
    <property type="match status" value="1"/>
</dbReference>
<name>A0ABV9BWD5_9ACTN</name>
<protein>
    <submittedName>
        <fullName evidence="2">Class I SAM-dependent methyltransferase</fullName>
        <ecNumber evidence="2">2.1.-.-</ecNumber>
    </submittedName>
</protein>
<sequence length="85" mass="9385">MDIGCGRGTTTRTLAEQLRPTRLVGIDLAPALLSDARERARYLGSGPRLRRSEAHLPLLTREASCLPGRERSFRAASALWPDRCP</sequence>
<keyword evidence="3" id="KW-1185">Reference proteome</keyword>
<evidence type="ECO:0000313" key="3">
    <source>
        <dbReference type="Proteomes" id="UP001595990"/>
    </source>
</evidence>
<evidence type="ECO:0000259" key="1">
    <source>
        <dbReference type="Pfam" id="PF13649"/>
    </source>
</evidence>